<evidence type="ECO:0000313" key="1">
    <source>
        <dbReference type="EMBL" id="WAB80441.1"/>
    </source>
</evidence>
<protein>
    <submittedName>
        <fullName evidence="1">Glycolipid-binding domain-containing protein</fullName>
    </submittedName>
</protein>
<organism evidence="1 2">
    <name type="scientific">Microcella daejeonensis</name>
    <dbReference type="NCBI Taxonomy" id="2994971"/>
    <lineage>
        <taxon>Bacteria</taxon>
        <taxon>Bacillati</taxon>
        <taxon>Actinomycetota</taxon>
        <taxon>Actinomycetes</taxon>
        <taxon>Micrococcales</taxon>
        <taxon>Microbacteriaceae</taxon>
        <taxon>Microcella</taxon>
    </lineage>
</organism>
<reference evidence="1" key="1">
    <citation type="submission" date="2022-11" db="EMBL/GenBank/DDBJ databases">
        <title>Description of Microcella daejonensis nov. sp, isolated from riverside soil.</title>
        <authorList>
            <person name="Molina K.M."/>
            <person name="Kim S.B."/>
        </authorList>
    </citation>
    <scope>NUCLEOTIDE SEQUENCE</scope>
    <source>
        <strain evidence="1">MMS21-STM12</strain>
    </source>
</reference>
<proteinExistence type="predicted"/>
<dbReference type="KEGG" id="mdb:OVN18_07605"/>
<dbReference type="Proteomes" id="UP001164706">
    <property type="component" value="Chromosome"/>
</dbReference>
<dbReference type="SUPFAM" id="SSF159275">
    <property type="entry name" value="PA1994-like"/>
    <property type="match status" value="1"/>
</dbReference>
<sequence>MLLRAARRWQSLDVEPARIERATAEHGAAGGRATGTVVDAAGSTVLRYLVTWDARWCTRTVDVERASGPPLALVADGLGSWADDAGALPLLDGALDVDLAGSPLTNTLPIRRLRLAVGGAADIVTAYIPEGDRPPTTSRQRYERLAAMRYRYTSLDSGFSALLDVDPVGMVERYEGLFARIP</sequence>
<evidence type="ECO:0000313" key="2">
    <source>
        <dbReference type="Proteomes" id="UP001164706"/>
    </source>
</evidence>
<dbReference type="Pfam" id="PF06475">
    <property type="entry name" value="Glycolipid_bind"/>
    <property type="match status" value="1"/>
</dbReference>
<dbReference type="RefSeq" id="WP_267780105.1">
    <property type="nucleotide sequence ID" value="NZ_CP113089.1"/>
</dbReference>
<name>A0A9E8MJ12_9MICO</name>
<accession>A0A9E8MJ12</accession>
<dbReference type="InterPro" id="IPR009467">
    <property type="entry name" value="Glycolipid-bd_prot_put"/>
</dbReference>
<dbReference type="AlphaFoldDB" id="A0A9E8MJ12"/>
<gene>
    <name evidence="1" type="ORF">OVN18_07605</name>
</gene>
<keyword evidence="2" id="KW-1185">Reference proteome</keyword>
<dbReference type="EMBL" id="CP113089">
    <property type="protein sequence ID" value="WAB80441.1"/>
    <property type="molecule type" value="Genomic_DNA"/>
</dbReference>